<dbReference type="EMBL" id="KN846970">
    <property type="protein sequence ID" value="KIW83015.1"/>
    <property type="molecule type" value="Genomic_DNA"/>
</dbReference>
<dbReference type="GeneID" id="25301748"/>
<feature type="chain" id="PRO_5002242836" evidence="1">
    <location>
        <begin position="22"/>
        <end position="264"/>
    </location>
</feature>
<keyword evidence="3" id="KW-1185">Reference proteome</keyword>
<proteinExistence type="predicted"/>
<dbReference type="Proteomes" id="UP000053029">
    <property type="component" value="Unassembled WGS sequence"/>
</dbReference>
<dbReference type="HOGENOM" id="CLU_1094166_0_0_1"/>
<dbReference type="OrthoDB" id="4129610at2759"/>
<protein>
    <submittedName>
        <fullName evidence="2">Uncharacterized protein</fullName>
    </submittedName>
</protein>
<feature type="signal peptide" evidence="1">
    <location>
        <begin position="1"/>
        <end position="21"/>
    </location>
</feature>
<keyword evidence="1" id="KW-0732">Signal</keyword>
<accession>A0A0D2GWP8</accession>
<dbReference type="AlphaFoldDB" id="A0A0D2GWP8"/>
<reference evidence="2 3" key="1">
    <citation type="submission" date="2015-01" db="EMBL/GenBank/DDBJ databases">
        <title>The Genome Sequence of Fonsecaea pedrosoi CBS 271.37.</title>
        <authorList>
            <consortium name="The Broad Institute Genomics Platform"/>
            <person name="Cuomo C."/>
            <person name="de Hoog S."/>
            <person name="Gorbushina A."/>
            <person name="Stielow B."/>
            <person name="Teixiera M."/>
            <person name="Abouelleil A."/>
            <person name="Chapman S.B."/>
            <person name="Priest M."/>
            <person name="Young S.K."/>
            <person name="Wortman J."/>
            <person name="Nusbaum C."/>
            <person name="Birren B."/>
        </authorList>
    </citation>
    <scope>NUCLEOTIDE SEQUENCE [LARGE SCALE GENOMIC DNA]</scope>
    <source>
        <strain evidence="2 3">CBS 271.37</strain>
    </source>
</reference>
<evidence type="ECO:0000256" key="1">
    <source>
        <dbReference type="SAM" id="SignalP"/>
    </source>
</evidence>
<gene>
    <name evidence="2" type="ORF">Z517_02258</name>
</gene>
<evidence type="ECO:0000313" key="2">
    <source>
        <dbReference type="EMBL" id="KIW83015.1"/>
    </source>
</evidence>
<sequence>MAIRVLSTVTLTLALAIQVTALPRRIFQPNKTDITHHMPVPRDTATRSSEEQWVCVNEDLELDPVECPPGTPGGIPKAVDLYRVRIGCNGLRCPHQWVFVDAGLPRFNHTCPRHAVAAAANWRNWCFLEPPFYMEAGAWCVTGSEPVDLTLDGPSIDRCCGEWVSIKDPFYRDYPTVQLPDLSIVQNKIVDGEEMRRVLKPNAWEFNIDNSYCRMWMSETEAQYQYFMQNLAAWDIDDADLLGHGGPRFNIKWDKDQAWGHLPP</sequence>
<dbReference type="RefSeq" id="XP_013286823.1">
    <property type="nucleotide sequence ID" value="XM_013431369.1"/>
</dbReference>
<dbReference type="VEuPathDB" id="FungiDB:Z517_02258"/>
<name>A0A0D2GWP8_9EURO</name>
<organism evidence="2 3">
    <name type="scientific">Fonsecaea pedrosoi CBS 271.37</name>
    <dbReference type="NCBI Taxonomy" id="1442368"/>
    <lineage>
        <taxon>Eukaryota</taxon>
        <taxon>Fungi</taxon>
        <taxon>Dikarya</taxon>
        <taxon>Ascomycota</taxon>
        <taxon>Pezizomycotina</taxon>
        <taxon>Eurotiomycetes</taxon>
        <taxon>Chaetothyriomycetidae</taxon>
        <taxon>Chaetothyriales</taxon>
        <taxon>Herpotrichiellaceae</taxon>
        <taxon>Fonsecaea</taxon>
    </lineage>
</organism>
<evidence type="ECO:0000313" key="3">
    <source>
        <dbReference type="Proteomes" id="UP000053029"/>
    </source>
</evidence>